<accession>A0A239K9S6</accession>
<name>A0A239K9S6_EKHLU</name>
<gene>
    <name evidence="1" type="ORF">SAMN05421640_2532</name>
</gene>
<dbReference type="AlphaFoldDB" id="A0A239K9S6"/>
<dbReference type="Proteomes" id="UP000198393">
    <property type="component" value="Unassembled WGS sequence"/>
</dbReference>
<dbReference type="OrthoDB" id="1144128at2"/>
<sequence>MIQHIDFAPKVTKKGGLFKSAQIESFHSLMDAMNEWISSNPIELVNVETVLLPNIYDSDEEGSEDTMLGTGRESSSHWYQLIRVWYKE</sequence>
<proteinExistence type="predicted"/>
<dbReference type="RefSeq" id="WP_089357234.1">
    <property type="nucleotide sequence ID" value="NZ_FZPD01000004.1"/>
</dbReference>
<protein>
    <submittedName>
        <fullName evidence="1">Uncharacterized protein</fullName>
    </submittedName>
</protein>
<evidence type="ECO:0000313" key="2">
    <source>
        <dbReference type="Proteomes" id="UP000198393"/>
    </source>
</evidence>
<evidence type="ECO:0000313" key="1">
    <source>
        <dbReference type="EMBL" id="SNT15137.1"/>
    </source>
</evidence>
<organism evidence="1 2">
    <name type="scientific">Ekhidna lutea</name>
    <dbReference type="NCBI Taxonomy" id="447679"/>
    <lineage>
        <taxon>Bacteria</taxon>
        <taxon>Pseudomonadati</taxon>
        <taxon>Bacteroidota</taxon>
        <taxon>Cytophagia</taxon>
        <taxon>Cytophagales</taxon>
        <taxon>Reichenbachiellaceae</taxon>
        <taxon>Ekhidna</taxon>
    </lineage>
</organism>
<keyword evidence="2" id="KW-1185">Reference proteome</keyword>
<reference evidence="1 2" key="1">
    <citation type="submission" date="2017-06" db="EMBL/GenBank/DDBJ databases">
        <authorList>
            <person name="Kim H.J."/>
            <person name="Triplett B.A."/>
        </authorList>
    </citation>
    <scope>NUCLEOTIDE SEQUENCE [LARGE SCALE GENOMIC DNA]</scope>
    <source>
        <strain evidence="1 2">DSM 19307</strain>
    </source>
</reference>
<dbReference type="EMBL" id="FZPD01000004">
    <property type="protein sequence ID" value="SNT15137.1"/>
    <property type="molecule type" value="Genomic_DNA"/>
</dbReference>